<dbReference type="AlphaFoldDB" id="A0A372ZPT6"/>
<dbReference type="Pfam" id="PF06737">
    <property type="entry name" value="Transglycosylas"/>
    <property type="match status" value="1"/>
</dbReference>
<comment type="caution">
    <text evidence="6">The sequence shown here is derived from an EMBL/GenBank/DDBJ whole genome shotgun (WGS) entry which is preliminary data.</text>
</comment>
<dbReference type="EMBL" id="QVIG01000001">
    <property type="protein sequence ID" value="RGD57751.1"/>
    <property type="molecule type" value="Genomic_DNA"/>
</dbReference>
<dbReference type="InterPro" id="IPR023346">
    <property type="entry name" value="Lysozyme-like_dom_sf"/>
</dbReference>
<evidence type="ECO:0000256" key="3">
    <source>
        <dbReference type="SAM" id="MobiDB-lite"/>
    </source>
</evidence>
<protein>
    <submittedName>
        <fullName evidence="6">LysM peptidoglycan-binding domain-containing protein</fullName>
    </submittedName>
</protein>
<evidence type="ECO:0000313" key="6">
    <source>
        <dbReference type="EMBL" id="RGD57751.1"/>
    </source>
</evidence>
<proteinExistence type="inferred from homology"/>
<keyword evidence="4" id="KW-0732">Signal</keyword>
<gene>
    <name evidence="6" type="ORF">DR950_08080</name>
</gene>
<dbReference type="InterPro" id="IPR018392">
    <property type="entry name" value="LysM"/>
</dbReference>
<keyword evidence="7" id="KW-1185">Reference proteome</keyword>
<dbReference type="SUPFAM" id="SSF53955">
    <property type="entry name" value="Lysozyme-like"/>
    <property type="match status" value="1"/>
</dbReference>
<dbReference type="InterPro" id="IPR036779">
    <property type="entry name" value="LysM_dom_sf"/>
</dbReference>
<dbReference type="PANTHER" id="PTHR34700:SF4">
    <property type="entry name" value="PHAGE-LIKE ELEMENT PBSX PROTEIN XKDP"/>
    <property type="match status" value="1"/>
</dbReference>
<accession>A0A372ZPT6</accession>
<dbReference type="GO" id="GO:0016787">
    <property type="term" value="F:hydrolase activity"/>
    <property type="evidence" value="ECO:0007669"/>
    <property type="project" value="UniProtKB-KW"/>
</dbReference>
<evidence type="ECO:0000256" key="2">
    <source>
        <dbReference type="ARBA" id="ARBA00022801"/>
    </source>
</evidence>
<evidence type="ECO:0000256" key="1">
    <source>
        <dbReference type="ARBA" id="ARBA00010830"/>
    </source>
</evidence>
<dbReference type="Proteomes" id="UP000263377">
    <property type="component" value="Unassembled WGS sequence"/>
</dbReference>
<organism evidence="6 7">
    <name type="scientific">Kitasatospora xanthocidica</name>
    <dbReference type="NCBI Taxonomy" id="83382"/>
    <lineage>
        <taxon>Bacteria</taxon>
        <taxon>Bacillati</taxon>
        <taxon>Actinomycetota</taxon>
        <taxon>Actinomycetes</taxon>
        <taxon>Kitasatosporales</taxon>
        <taxon>Streptomycetaceae</taxon>
        <taxon>Kitasatospora</taxon>
    </lineage>
</organism>
<dbReference type="PANTHER" id="PTHR34700">
    <property type="entry name" value="POTASSIUM BINDING PROTEIN KBP"/>
    <property type="match status" value="1"/>
</dbReference>
<dbReference type="InterPro" id="IPR052196">
    <property type="entry name" value="Bact_Kbp"/>
</dbReference>
<sequence>MSPLSVARRLVVVLLSLLAVALAGGTATASAVGASAGVRTGVDWDAVARCESGGRWQADTGNGYYGGLQFDSGTWRSNGGLAYAPRADRATREQQIAVAEHLAERRGLTPWPACGARAAHSGDHPAAHTGSHRPAHTRPHASATPPSHADAPAPVCTDDEEDCPDTWTVEPGDTLGGIAEAFATDGGWPALYELNQDTIGDNPDLLLPGQVLALR</sequence>
<feature type="signal peptide" evidence="4">
    <location>
        <begin position="1"/>
        <end position="29"/>
    </location>
</feature>
<dbReference type="CDD" id="cd13925">
    <property type="entry name" value="RPF"/>
    <property type="match status" value="1"/>
</dbReference>
<reference evidence="6 7" key="1">
    <citation type="submission" date="2018-08" db="EMBL/GenBank/DDBJ databases">
        <title>Diversity &amp; Physiological Properties of Lignin-Decomposing Actinobacteria from Soil.</title>
        <authorList>
            <person name="Roh S.G."/>
            <person name="Kim S.B."/>
        </authorList>
    </citation>
    <scope>NUCLEOTIDE SEQUENCE [LARGE SCALE GENOMIC DNA]</scope>
    <source>
        <strain evidence="6 7">MMS17-GH009</strain>
    </source>
</reference>
<dbReference type="InterPro" id="IPR010618">
    <property type="entry name" value="RPF"/>
</dbReference>
<dbReference type="SUPFAM" id="SSF54106">
    <property type="entry name" value="LysM domain"/>
    <property type="match status" value="1"/>
</dbReference>
<dbReference type="RefSeq" id="WP_117486493.1">
    <property type="nucleotide sequence ID" value="NZ_QVIG01000001.1"/>
</dbReference>
<dbReference type="CDD" id="cd00118">
    <property type="entry name" value="LysM"/>
    <property type="match status" value="1"/>
</dbReference>
<feature type="compositionally biased region" description="Basic residues" evidence="3">
    <location>
        <begin position="130"/>
        <end position="139"/>
    </location>
</feature>
<feature type="region of interest" description="Disordered" evidence="3">
    <location>
        <begin position="116"/>
        <end position="166"/>
    </location>
</feature>
<feature type="domain" description="LysM" evidence="5">
    <location>
        <begin position="165"/>
        <end position="214"/>
    </location>
</feature>
<evidence type="ECO:0000259" key="5">
    <source>
        <dbReference type="PROSITE" id="PS51782"/>
    </source>
</evidence>
<dbReference type="Gene3D" id="1.10.530.10">
    <property type="match status" value="1"/>
</dbReference>
<keyword evidence="2" id="KW-0378">Hydrolase</keyword>
<dbReference type="PROSITE" id="PS51782">
    <property type="entry name" value="LYSM"/>
    <property type="match status" value="1"/>
</dbReference>
<dbReference type="Gene3D" id="3.10.350.10">
    <property type="entry name" value="LysM domain"/>
    <property type="match status" value="1"/>
</dbReference>
<name>A0A372ZPT6_9ACTN</name>
<evidence type="ECO:0000256" key="4">
    <source>
        <dbReference type="SAM" id="SignalP"/>
    </source>
</evidence>
<feature type="chain" id="PRO_5016737601" evidence="4">
    <location>
        <begin position="30"/>
        <end position="215"/>
    </location>
</feature>
<evidence type="ECO:0000313" key="7">
    <source>
        <dbReference type="Proteomes" id="UP000263377"/>
    </source>
</evidence>
<dbReference type="Pfam" id="PF01476">
    <property type="entry name" value="LysM"/>
    <property type="match status" value="1"/>
</dbReference>
<comment type="similarity">
    <text evidence="1">Belongs to the transglycosylase family. Rpf subfamily.</text>
</comment>